<gene>
    <name evidence="3" type="ORF">ACFQZV_05350</name>
</gene>
<evidence type="ECO:0000313" key="4">
    <source>
        <dbReference type="Proteomes" id="UP001597042"/>
    </source>
</evidence>
<feature type="transmembrane region" description="Helical" evidence="2">
    <location>
        <begin position="565"/>
        <end position="588"/>
    </location>
</feature>
<dbReference type="InterPro" id="IPR036465">
    <property type="entry name" value="vWFA_dom_sf"/>
</dbReference>
<name>A0ABW2ZQH8_9MICO</name>
<evidence type="ECO:0000313" key="3">
    <source>
        <dbReference type="EMBL" id="MFD0780725.1"/>
    </source>
</evidence>
<dbReference type="Proteomes" id="UP001597042">
    <property type="component" value="Unassembled WGS sequence"/>
</dbReference>
<keyword evidence="2" id="KW-0472">Membrane</keyword>
<evidence type="ECO:0008006" key="5">
    <source>
        <dbReference type="Google" id="ProtNLM"/>
    </source>
</evidence>
<keyword evidence="2" id="KW-0812">Transmembrane</keyword>
<dbReference type="SUPFAM" id="SSF53300">
    <property type="entry name" value="vWA-like"/>
    <property type="match status" value="1"/>
</dbReference>
<dbReference type="EMBL" id="JBHTIM010000001">
    <property type="protein sequence ID" value="MFD0780725.1"/>
    <property type="molecule type" value="Genomic_DNA"/>
</dbReference>
<keyword evidence="2" id="KW-1133">Transmembrane helix</keyword>
<keyword evidence="4" id="KW-1185">Reference proteome</keyword>
<proteinExistence type="predicted"/>
<protein>
    <recommendedName>
        <fullName evidence="5">VWFA domain-containing protein</fullName>
    </recommendedName>
</protein>
<dbReference type="Gene3D" id="3.40.50.410">
    <property type="entry name" value="von Willebrand factor, type A domain"/>
    <property type="match status" value="1"/>
</dbReference>
<organism evidence="3 4">
    <name type="scientific">Microbacterium koreense</name>
    <dbReference type="NCBI Taxonomy" id="323761"/>
    <lineage>
        <taxon>Bacteria</taxon>
        <taxon>Bacillati</taxon>
        <taxon>Actinomycetota</taxon>
        <taxon>Actinomycetes</taxon>
        <taxon>Micrococcales</taxon>
        <taxon>Microbacteriaceae</taxon>
        <taxon>Microbacterium</taxon>
    </lineage>
</organism>
<reference evidence="4" key="1">
    <citation type="journal article" date="2019" name="Int. J. Syst. Evol. Microbiol.">
        <title>The Global Catalogue of Microorganisms (GCM) 10K type strain sequencing project: providing services to taxonomists for standard genome sequencing and annotation.</title>
        <authorList>
            <consortium name="The Broad Institute Genomics Platform"/>
            <consortium name="The Broad Institute Genome Sequencing Center for Infectious Disease"/>
            <person name="Wu L."/>
            <person name="Ma J."/>
        </authorList>
    </citation>
    <scope>NUCLEOTIDE SEQUENCE [LARGE SCALE GENOMIC DNA]</scope>
    <source>
        <strain evidence="4">CCUG 50754</strain>
    </source>
</reference>
<accession>A0ABW2ZQH8</accession>
<evidence type="ECO:0000256" key="2">
    <source>
        <dbReference type="SAM" id="Phobius"/>
    </source>
</evidence>
<sequence>MLASVLLLAGCTDFAPAPDQPTSETGASADSASCGNGEYTPATPQRYINLVLDDSGSMFYDEDDAPRDRWSKAKYAVEVFAAMLEPEDTLNVYLLNGGGAPQLTITGSETSTARVEKVHELQLRGGGTPYDVVRRATADLDTADAENKWLVVLSDGDFPDRKVEQVKSDFDTFVANGTDGERRRVAFLSIGEEARELESSDDLGVHSRAAPDSEDVLDQMTDFANLIFERSPIEVDDKRTITPDVDLAEVLVFAQGEDAAIAPAFGPTVIVEWAPNESVDGKTEPTPDKELRGVLATATDVPAGTFHLPVNGTEEIAAFFKPSVDFKVELRNEDGELVTEDDLVGGTYSVSFGFVDQNCDYFESIESTVLGHVDYSATVQSDAGSPDGTTEFQSGDEITLEAGTAKLTVAAEFLQGHVVESSRDLLVRQPTRDTGFDVAPETYNASDLALAAPPPGPVELYYGLGEPGQLNAFTAEEWATVEEESIQVGPVDGLTFDVAPSKDEIGIIHVTPRAANGDVYGVPTGTVDVPVLVEHTYDTQPYDADQTMTFTIVDDIPWYERLAHWFATIGWMILLGLIVAAIIVGYIVKPRFSKKIKPSPTVTGVPMNIGMQSENGTGKFRQRLGRKFLPYVADRATLVYVPHGAPGFRAMQLKAGRRGKMTLLNWKQIADRKNVAINGSDINEDTKKPPTLSPSSNITATVPNQMRYELYLNN</sequence>
<feature type="region of interest" description="Disordered" evidence="1">
    <location>
        <begin position="17"/>
        <end position="40"/>
    </location>
</feature>
<dbReference type="RefSeq" id="WP_378751071.1">
    <property type="nucleotide sequence ID" value="NZ_JBHSSV010000004.1"/>
</dbReference>
<comment type="caution">
    <text evidence="3">The sequence shown here is derived from an EMBL/GenBank/DDBJ whole genome shotgun (WGS) entry which is preliminary data.</text>
</comment>
<evidence type="ECO:0000256" key="1">
    <source>
        <dbReference type="SAM" id="MobiDB-lite"/>
    </source>
</evidence>
<feature type="compositionally biased region" description="Polar residues" evidence="1">
    <location>
        <begin position="20"/>
        <end position="34"/>
    </location>
</feature>